<dbReference type="InterPro" id="IPR013324">
    <property type="entry name" value="RNA_pol_sigma_r3/r4-like"/>
</dbReference>
<dbReference type="InterPro" id="IPR013249">
    <property type="entry name" value="RNA_pol_sigma70_r4_t2"/>
</dbReference>
<dbReference type="GO" id="GO:0006352">
    <property type="term" value="P:DNA-templated transcription initiation"/>
    <property type="evidence" value="ECO:0007669"/>
    <property type="project" value="InterPro"/>
</dbReference>
<dbReference type="CDD" id="cd06171">
    <property type="entry name" value="Sigma70_r4"/>
    <property type="match status" value="1"/>
</dbReference>
<dbReference type="AlphaFoldDB" id="A4GHT6"/>
<evidence type="ECO:0000256" key="2">
    <source>
        <dbReference type="ARBA" id="ARBA00023015"/>
    </source>
</evidence>
<organism evidence="7">
    <name type="scientific">uncultured marine bacterium EB0_39H12</name>
    <dbReference type="NCBI Taxonomy" id="415437"/>
    <lineage>
        <taxon>Bacteria</taxon>
        <taxon>environmental samples</taxon>
    </lineage>
</organism>
<keyword evidence="3" id="KW-0731">Sigma factor</keyword>
<dbReference type="Gene3D" id="1.10.1740.10">
    <property type="match status" value="1"/>
</dbReference>
<dbReference type="Pfam" id="PF04542">
    <property type="entry name" value="Sigma70_r2"/>
    <property type="match status" value="1"/>
</dbReference>
<name>A4GHT6_9BACT</name>
<reference evidence="7" key="1">
    <citation type="journal article" date="2007" name="Environ. Microbiol.">
        <title>Proteorhodopsin photosystem gene clusters exhibit co-evolutionary trends and shared ancestry among diverse marine microbial phyla.</title>
        <authorList>
            <person name="McCarren J."/>
            <person name="Delong E.F."/>
        </authorList>
    </citation>
    <scope>NUCLEOTIDE SEQUENCE</scope>
</reference>
<dbReference type="EMBL" id="EF089399">
    <property type="protein sequence ID" value="ABL97647.1"/>
    <property type="molecule type" value="Genomic_DNA"/>
</dbReference>
<evidence type="ECO:0000259" key="6">
    <source>
        <dbReference type="Pfam" id="PF08281"/>
    </source>
</evidence>
<evidence type="ECO:0000256" key="3">
    <source>
        <dbReference type="ARBA" id="ARBA00023082"/>
    </source>
</evidence>
<dbReference type="Pfam" id="PF08281">
    <property type="entry name" value="Sigma70_r4_2"/>
    <property type="match status" value="1"/>
</dbReference>
<dbReference type="GO" id="GO:0003677">
    <property type="term" value="F:DNA binding"/>
    <property type="evidence" value="ECO:0007669"/>
    <property type="project" value="InterPro"/>
</dbReference>
<dbReference type="InterPro" id="IPR039425">
    <property type="entry name" value="RNA_pol_sigma-70-like"/>
</dbReference>
<dbReference type="SUPFAM" id="SSF88946">
    <property type="entry name" value="Sigma2 domain of RNA polymerase sigma factors"/>
    <property type="match status" value="1"/>
</dbReference>
<sequence>MAVYETVERKKNSNKDIDLALVRRVKAGDYRAFDLLVIKYQSRLVSTALKFSKDLQIAEDIVQDSFIKAFKSINSFREDSAFYTWVYRITVNTAKNFLVSKKRKGELLATDISDDGSLEIDSLETDTPDGILKANELKEILLDSLNRLGEETKTALTLREFEGLSYEQISKIVNCPVGTVRSRIFRGREVLEETIKKYKQEIHPNKTQMKS</sequence>
<evidence type="ECO:0000256" key="1">
    <source>
        <dbReference type="ARBA" id="ARBA00010641"/>
    </source>
</evidence>
<dbReference type="InterPro" id="IPR036388">
    <property type="entry name" value="WH-like_DNA-bd_sf"/>
</dbReference>
<dbReference type="InterPro" id="IPR014284">
    <property type="entry name" value="RNA_pol_sigma-70_dom"/>
</dbReference>
<dbReference type="SUPFAM" id="SSF88659">
    <property type="entry name" value="Sigma3 and sigma4 domains of RNA polymerase sigma factors"/>
    <property type="match status" value="1"/>
</dbReference>
<evidence type="ECO:0000313" key="7">
    <source>
        <dbReference type="EMBL" id="ABL97647.1"/>
    </source>
</evidence>
<dbReference type="InterPro" id="IPR007627">
    <property type="entry name" value="RNA_pol_sigma70_r2"/>
</dbReference>
<keyword evidence="2" id="KW-0805">Transcription regulation</keyword>
<dbReference type="GO" id="GO:0016987">
    <property type="term" value="F:sigma factor activity"/>
    <property type="evidence" value="ECO:0007669"/>
    <property type="project" value="UniProtKB-KW"/>
</dbReference>
<gene>
    <name evidence="7" type="ORF">MBMO_EB0-39H12.0023</name>
</gene>
<dbReference type="PANTHER" id="PTHR43133">
    <property type="entry name" value="RNA POLYMERASE ECF-TYPE SIGMA FACTO"/>
    <property type="match status" value="1"/>
</dbReference>
<protein>
    <submittedName>
        <fullName evidence="7">RNA polymerase sigma-70 factor</fullName>
    </submittedName>
</protein>
<proteinExistence type="inferred from homology"/>
<evidence type="ECO:0000256" key="4">
    <source>
        <dbReference type="ARBA" id="ARBA00023163"/>
    </source>
</evidence>
<accession>A4GHT6</accession>
<dbReference type="Gene3D" id="1.10.10.10">
    <property type="entry name" value="Winged helix-like DNA-binding domain superfamily/Winged helix DNA-binding domain"/>
    <property type="match status" value="1"/>
</dbReference>
<comment type="similarity">
    <text evidence="1">Belongs to the sigma-70 factor family. ECF subfamily.</text>
</comment>
<dbReference type="PANTHER" id="PTHR43133:SF53">
    <property type="entry name" value="ECF RNA POLYMERASE SIGMA-E FACTOR"/>
    <property type="match status" value="1"/>
</dbReference>
<dbReference type="NCBIfam" id="TIGR02937">
    <property type="entry name" value="sigma70-ECF"/>
    <property type="match status" value="1"/>
</dbReference>
<evidence type="ECO:0000259" key="5">
    <source>
        <dbReference type="Pfam" id="PF04542"/>
    </source>
</evidence>
<keyword evidence="4" id="KW-0804">Transcription</keyword>
<feature type="domain" description="RNA polymerase sigma factor 70 region 4 type 2" evidence="6">
    <location>
        <begin position="139"/>
        <end position="189"/>
    </location>
</feature>
<feature type="domain" description="RNA polymerase sigma-70 region 2" evidence="5">
    <location>
        <begin position="36"/>
        <end position="103"/>
    </location>
</feature>
<dbReference type="InterPro" id="IPR013325">
    <property type="entry name" value="RNA_pol_sigma_r2"/>
</dbReference>